<keyword evidence="2" id="KW-0732">Signal</keyword>
<evidence type="ECO:0000313" key="4">
    <source>
        <dbReference type="Proteomes" id="UP000835052"/>
    </source>
</evidence>
<dbReference type="Proteomes" id="UP000835052">
    <property type="component" value="Unassembled WGS sequence"/>
</dbReference>
<sequence length="74" mass="8282">MFGLKFTAVLLLIALVACSMVSAERHAAGKVHHEGKGRHVKDAVRKHKDAVKPHRVQKQHAPHGQLWNRKPHGK</sequence>
<organism evidence="3 4">
    <name type="scientific">Caenorhabditis auriculariae</name>
    <dbReference type="NCBI Taxonomy" id="2777116"/>
    <lineage>
        <taxon>Eukaryota</taxon>
        <taxon>Metazoa</taxon>
        <taxon>Ecdysozoa</taxon>
        <taxon>Nematoda</taxon>
        <taxon>Chromadorea</taxon>
        <taxon>Rhabditida</taxon>
        <taxon>Rhabditina</taxon>
        <taxon>Rhabditomorpha</taxon>
        <taxon>Rhabditoidea</taxon>
        <taxon>Rhabditidae</taxon>
        <taxon>Peloderinae</taxon>
        <taxon>Caenorhabditis</taxon>
    </lineage>
</organism>
<evidence type="ECO:0000256" key="1">
    <source>
        <dbReference type="SAM" id="MobiDB-lite"/>
    </source>
</evidence>
<evidence type="ECO:0000256" key="2">
    <source>
        <dbReference type="SAM" id="SignalP"/>
    </source>
</evidence>
<proteinExistence type="predicted"/>
<dbReference type="EMBL" id="CAJGYM010000158">
    <property type="protein sequence ID" value="CAD6199165.1"/>
    <property type="molecule type" value="Genomic_DNA"/>
</dbReference>
<dbReference type="PROSITE" id="PS51257">
    <property type="entry name" value="PROKAR_LIPOPROTEIN"/>
    <property type="match status" value="1"/>
</dbReference>
<name>A0A8S1HZN3_9PELO</name>
<protein>
    <submittedName>
        <fullName evidence="3">Uncharacterized protein</fullName>
    </submittedName>
</protein>
<comment type="caution">
    <text evidence="3">The sequence shown here is derived from an EMBL/GenBank/DDBJ whole genome shotgun (WGS) entry which is preliminary data.</text>
</comment>
<feature type="compositionally biased region" description="Basic residues" evidence="1">
    <location>
        <begin position="35"/>
        <end position="61"/>
    </location>
</feature>
<feature type="signal peptide" evidence="2">
    <location>
        <begin position="1"/>
        <end position="23"/>
    </location>
</feature>
<reference evidence="3" key="1">
    <citation type="submission" date="2020-10" db="EMBL/GenBank/DDBJ databases">
        <authorList>
            <person name="Kikuchi T."/>
        </authorList>
    </citation>
    <scope>NUCLEOTIDE SEQUENCE</scope>
    <source>
        <strain evidence="3">NKZ352</strain>
    </source>
</reference>
<gene>
    <name evidence="3" type="ORF">CAUJ_LOCUS15069</name>
</gene>
<dbReference type="AlphaFoldDB" id="A0A8S1HZN3"/>
<feature type="region of interest" description="Disordered" evidence="1">
    <location>
        <begin position="28"/>
        <end position="74"/>
    </location>
</feature>
<accession>A0A8S1HZN3</accession>
<evidence type="ECO:0000313" key="3">
    <source>
        <dbReference type="EMBL" id="CAD6199165.1"/>
    </source>
</evidence>
<feature type="chain" id="PRO_5035933010" evidence="2">
    <location>
        <begin position="24"/>
        <end position="74"/>
    </location>
</feature>
<keyword evidence="4" id="KW-1185">Reference proteome</keyword>